<protein>
    <recommendedName>
        <fullName evidence="3 10">Cell division protein FtsX</fullName>
    </recommendedName>
</protein>
<evidence type="ECO:0000313" key="14">
    <source>
        <dbReference type="EMBL" id="EEZ61878.1"/>
    </source>
</evidence>
<evidence type="ECO:0000256" key="4">
    <source>
        <dbReference type="ARBA" id="ARBA00022475"/>
    </source>
</evidence>
<keyword evidence="7 11" id="KW-1133">Transmembrane helix</keyword>
<evidence type="ECO:0000256" key="2">
    <source>
        <dbReference type="ARBA" id="ARBA00007379"/>
    </source>
</evidence>
<evidence type="ECO:0000256" key="8">
    <source>
        <dbReference type="ARBA" id="ARBA00023136"/>
    </source>
</evidence>
<feature type="transmembrane region" description="Helical" evidence="11">
    <location>
        <begin position="181"/>
        <end position="202"/>
    </location>
</feature>
<dbReference type="Gene3D" id="3.30.70.3040">
    <property type="match status" value="1"/>
</dbReference>
<dbReference type="RefSeq" id="WP_006361767.1">
    <property type="nucleotide sequence ID" value="NZ_GG700630.1"/>
</dbReference>
<dbReference type="GeneID" id="85007136"/>
<dbReference type="HOGENOM" id="CLU_073546_2_2_11"/>
<organism evidence="14 15">
    <name type="scientific">Slackia exigua (strain ATCC 700122 / DSM 15923 / CIP 105133 / JCM 11022 / KCTC 5966 / S-7)</name>
    <dbReference type="NCBI Taxonomy" id="649764"/>
    <lineage>
        <taxon>Bacteria</taxon>
        <taxon>Bacillati</taxon>
        <taxon>Actinomycetota</taxon>
        <taxon>Coriobacteriia</taxon>
        <taxon>Eggerthellales</taxon>
        <taxon>Eggerthellaceae</taxon>
        <taxon>Slackia</taxon>
    </lineage>
</organism>
<dbReference type="eggNOG" id="COG2177">
    <property type="taxonomic scope" value="Bacteria"/>
</dbReference>
<evidence type="ECO:0000256" key="1">
    <source>
        <dbReference type="ARBA" id="ARBA00004651"/>
    </source>
</evidence>
<feature type="transmembrane region" description="Helical" evidence="11">
    <location>
        <begin position="276"/>
        <end position="299"/>
    </location>
</feature>
<name>D0WF08_SLAES</name>
<evidence type="ECO:0000256" key="5">
    <source>
        <dbReference type="ARBA" id="ARBA00022618"/>
    </source>
</evidence>
<evidence type="ECO:0000313" key="15">
    <source>
        <dbReference type="Proteomes" id="UP000006001"/>
    </source>
</evidence>
<dbReference type="PIRSF" id="PIRSF003097">
    <property type="entry name" value="FtsX"/>
    <property type="match status" value="1"/>
</dbReference>
<dbReference type="Pfam" id="PF18075">
    <property type="entry name" value="FtsX_ECD"/>
    <property type="match status" value="1"/>
</dbReference>
<dbReference type="Proteomes" id="UP000006001">
    <property type="component" value="Unassembled WGS sequence"/>
</dbReference>
<keyword evidence="9 10" id="KW-0131">Cell cycle</keyword>
<dbReference type="InterPro" id="IPR004513">
    <property type="entry name" value="FtsX"/>
</dbReference>
<dbReference type="GO" id="GO:0005886">
    <property type="term" value="C:plasma membrane"/>
    <property type="evidence" value="ECO:0007669"/>
    <property type="project" value="UniProtKB-SubCell"/>
</dbReference>
<keyword evidence="6 11" id="KW-0812">Transmembrane</keyword>
<evidence type="ECO:0000256" key="11">
    <source>
        <dbReference type="SAM" id="Phobius"/>
    </source>
</evidence>
<comment type="subcellular location">
    <subcellularLocation>
        <location evidence="1">Cell membrane</location>
        <topology evidence="1">Multi-pass membrane protein</topology>
    </subcellularLocation>
</comment>
<comment type="similarity">
    <text evidence="2 10">Belongs to the ABC-4 integral membrane protein family. FtsX subfamily.</text>
</comment>
<dbReference type="STRING" id="649764.HMPREF0762_00512"/>
<keyword evidence="4 10" id="KW-1003">Cell membrane</keyword>
<accession>D0WF08</accession>
<dbReference type="InterPro" id="IPR003838">
    <property type="entry name" value="ABC3_permease_C"/>
</dbReference>
<evidence type="ECO:0000256" key="6">
    <source>
        <dbReference type="ARBA" id="ARBA00022692"/>
    </source>
</evidence>
<keyword evidence="15" id="KW-1185">Reference proteome</keyword>
<dbReference type="InterPro" id="IPR058204">
    <property type="entry name" value="FtsX_firmicutes-type"/>
</dbReference>
<dbReference type="InterPro" id="IPR040690">
    <property type="entry name" value="FtsX_ECD"/>
</dbReference>
<feature type="transmembrane region" description="Helical" evidence="11">
    <location>
        <begin position="235"/>
        <end position="256"/>
    </location>
</feature>
<keyword evidence="5 10" id="KW-0132">Cell division</keyword>
<feature type="transmembrane region" description="Helical" evidence="11">
    <location>
        <begin position="21"/>
        <end position="46"/>
    </location>
</feature>
<feature type="domain" description="FtsX extracellular" evidence="13">
    <location>
        <begin position="57"/>
        <end position="146"/>
    </location>
</feature>
<evidence type="ECO:0000256" key="9">
    <source>
        <dbReference type="ARBA" id="ARBA00023306"/>
    </source>
</evidence>
<dbReference type="PANTHER" id="PTHR47755:SF1">
    <property type="entry name" value="CELL DIVISION PROTEIN FTSX"/>
    <property type="match status" value="1"/>
</dbReference>
<proteinExistence type="inferred from homology"/>
<evidence type="ECO:0000256" key="7">
    <source>
        <dbReference type="ARBA" id="ARBA00022989"/>
    </source>
</evidence>
<feature type="domain" description="ABC3 transporter permease C-terminal" evidence="12">
    <location>
        <begin position="185"/>
        <end position="303"/>
    </location>
</feature>
<keyword evidence="8 10" id="KW-0472">Membrane</keyword>
<dbReference type="EMBL" id="ACUX02000005">
    <property type="protein sequence ID" value="EEZ61878.1"/>
    <property type="molecule type" value="Genomic_DNA"/>
</dbReference>
<evidence type="ECO:0000256" key="3">
    <source>
        <dbReference type="ARBA" id="ARBA00021907"/>
    </source>
</evidence>
<gene>
    <name evidence="14" type="ORF">HMPREF0762_00512</name>
</gene>
<reference evidence="14" key="1">
    <citation type="submission" date="2009-10" db="EMBL/GenBank/DDBJ databases">
        <authorList>
            <person name="Weinstock G."/>
            <person name="Sodergren E."/>
            <person name="Clifton S."/>
            <person name="Fulton L."/>
            <person name="Fulton B."/>
            <person name="Courtney L."/>
            <person name="Fronick C."/>
            <person name="Harrison M."/>
            <person name="Strong C."/>
            <person name="Farmer C."/>
            <person name="Delahaunty K."/>
            <person name="Markovic C."/>
            <person name="Hall O."/>
            <person name="Minx P."/>
            <person name="Tomlinson C."/>
            <person name="Mitreva M."/>
            <person name="Nelson J."/>
            <person name="Hou S."/>
            <person name="Wollam A."/>
            <person name="Pepin K.H."/>
            <person name="Johnson M."/>
            <person name="Bhonagiri V."/>
            <person name="Nash W.E."/>
            <person name="Warren W."/>
            <person name="Chinwalla A."/>
            <person name="Mardis E.R."/>
            <person name="Wilson R.K."/>
        </authorList>
    </citation>
    <scope>NUCLEOTIDE SEQUENCE [LARGE SCALE GENOMIC DNA]</scope>
    <source>
        <strain evidence="14">ATCC 700122</strain>
    </source>
</reference>
<dbReference type="NCBIfam" id="NF038347">
    <property type="entry name" value="FtsX_Gpos"/>
    <property type="match status" value="1"/>
</dbReference>
<sequence length="305" mass="32882">MSSLFYFFKESLTGFSRNLSTTLGSIITIFLSLLIIGVFLVGGGIVDNIVNSVEDKVSVTAYVSDDANQNDINAVMKTIEGISGVQSVGFTTKDEAMENFSNSMSSNPEIVEQLDGMNPLPASIDIELSDAQQVESVVGAIASNASFKEICDSPDDPSDSLKYGGQETIERLFSVTNYVRYIGVALIALLVFIALVFINNTIRLAILARSREISIMRLVGASNGFIRGPFLMEGALHALIGAGLAIVFLEILRRVALPQVSTALMWLPIALSSVTYARIYLTLVVAGLIIAAVGSMFAMRRYLKV</sequence>
<dbReference type="GO" id="GO:0051301">
    <property type="term" value="P:cell division"/>
    <property type="evidence" value="ECO:0007669"/>
    <property type="project" value="UniProtKB-KW"/>
</dbReference>
<dbReference type="Pfam" id="PF02687">
    <property type="entry name" value="FtsX"/>
    <property type="match status" value="1"/>
</dbReference>
<evidence type="ECO:0000256" key="10">
    <source>
        <dbReference type="PIRNR" id="PIRNR003097"/>
    </source>
</evidence>
<comment type="caution">
    <text evidence="14">The sequence shown here is derived from an EMBL/GenBank/DDBJ whole genome shotgun (WGS) entry which is preliminary data.</text>
</comment>
<evidence type="ECO:0000259" key="13">
    <source>
        <dbReference type="Pfam" id="PF18075"/>
    </source>
</evidence>
<dbReference type="AlphaFoldDB" id="D0WF08"/>
<dbReference type="PANTHER" id="PTHR47755">
    <property type="entry name" value="CELL DIVISION PROTEIN FTSX"/>
    <property type="match status" value="1"/>
</dbReference>
<evidence type="ECO:0000259" key="12">
    <source>
        <dbReference type="Pfam" id="PF02687"/>
    </source>
</evidence>
<dbReference type="OrthoDB" id="9812531at2"/>